<evidence type="ECO:0000256" key="3">
    <source>
        <dbReference type="ARBA" id="ARBA00022793"/>
    </source>
</evidence>
<evidence type="ECO:0000256" key="4">
    <source>
        <dbReference type="ARBA" id="ARBA00022898"/>
    </source>
</evidence>
<evidence type="ECO:0000256" key="2">
    <source>
        <dbReference type="ARBA" id="ARBA00009533"/>
    </source>
</evidence>
<proteinExistence type="inferred from homology"/>
<dbReference type="PRINTS" id="PR00800">
    <property type="entry name" value="YHDCRBOXLASE"/>
</dbReference>
<dbReference type="InterPro" id="IPR010977">
    <property type="entry name" value="Aromatic_deC"/>
</dbReference>
<organism evidence="9 10">
    <name type="scientific">Flavobacterium resistens</name>
    <dbReference type="NCBI Taxonomy" id="443612"/>
    <lineage>
        <taxon>Bacteria</taxon>
        <taxon>Pseudomonadati</taxon>
        <taxon>Bacteroidota</taxon>
        <taxon>Flavobacteriia</taxon>
        <taxon>Flavobacteriales</taxon>
        <taxon>Flavobacteriaceae</taxon>
        <taxon>Flavobacterium</taxon>
    </lineage>
</organism>
<evidence type="ECO:0000256" key="5">
    <source>
        <dbReference type="ARBA" id="ARBA00023239"/>
    </source>
</evidence>
<dbReference type="EMBL" id="FXTA01000002">
    <property type="protein sequence ID" value="SMO59192.1"/>
    <property type="molecule type" value="Genomic_DNA"/>
</dbReference>
<keyword evidence="4 6" id="KW-0663">Pyridoxal phosphate</keyword>
<dbReference type="InterPro" id="IPR015422">
    <property type="entry name" value="PyrdxlP-dep_Trfase_small"/>
</dbReference>
<evidence type="ECO:0000256" key="7">
    <source>
        <dbReference type="RuleBase" id="RU000382"/>
    </source>
</evidence>
<dbReference type="SUPFAM" id="SSF53383">
    <property type="entry name" value="PLP-dependent transferases"/>
    <property type="match status" value="1"/>
</dbReference>
<dbReference type="PANTHER" id="PTHR11999:SF70">
    <property type="entry name" value="MIP05841P"/>
    <property type="match status" value="1"/>
</dbReference>
<dbReference type="AlphaFoldDB" id="A0A521CIH1"/>
<protein>
    <submittedName>
        <fullName evidence="8">Aspartate aminotransferase family protein</fullName>
    </submittedName>
    <submittedName>
        <fullName evidence="9">Glutamate or tyrosine decarboxylase</fullName>
    </submittedName>
</protein>
<comment type="cofactor">
    <cofactor evidence="1 6 7">
        <name>pyridoxal 5'-phosphate</name>
        <dbReference type="ChEBI" id="CHEBI:597326"/>
    </cofactor>
</comment>
<dbReference type="GO" id="GO:0016831">
    <property type="term" value="F:carboxy-lyase activity"/>
    <property type="evidence" value="ECO:0007669"/>
    <property type="project" value="UniProtKB-KW"/>
</dbReference>
<dbReference type="Gene3D" id="3.90.1150.10">
    <property type="entry name" value="Aspartate Aminotransferase, domain 1"/>
    <property type="match status" value="1"/>
</dbReference>
<dbReference type="Proteomes" id="UP000468990">
    <property type="component" value="Unassembled WGS sequence"/>
</dbReference>
<dbReference type="Proteomes" id="UP000317289">
    <property type="component" value="Unassembled WGS sequence"/>
</dbReference>
<name>A0A521CIH1_9FLAO</name>
<dbReference type="InterPro" id="IPR015424">
    <property type="entry name" value="PyrdxlP-dep_Trfase"/>
</dbReference>
<dbReference type="Gene3D" id="3.40.640.10">
    <property type="entry name" value="Type I PLP-dependent aspartate aminotransferase-like (Major domain)"/>
    <property type="match status" value="1"/>
</dbReference>
<reference evidence="8 11" key="2">
    <citation type="submission" date="2019-11" db="EMBL/GenBank/DDBJ databases">
        <title>Flavobacterium resistens genome.</title>
        <authorList>
            <person name="Wilson V.M."/>
            <person name="Newman J.D."/>
        </authorList>
    </citation>
    <scope>NUCLEOTIDE SEQUENCE [LARGE SCALE GENOMIC DNA]</scope>
    <source>
        <strain evidence="8 11">DSM 19382</strain>
    </source>
</reference>
<dbReference type="InterPro" id="IPR015421">
    <property type="entry name" value="PyrdxlP-dep_Trfase_major"/>
</dbReference>
<dbReference type="InterPro" id="IPR002129">
    <property type="entry name" value="PyrdxlP-dep_de-COase"/>
</dbReference>
<evidence type="ECO:0000256" key="1">
    <source>
        <dbReference type="ARBA" id="ARBA00001933"/>
    </source>
</evidence>
<evidence type="ECO:0000313" key="9">
    <source>
        <dbReference type="EMBL" id="SMO59192.1"/>
    </source>
</evidence>
<dbReference type="RefSeq" id="WP_142450288.1">
    <property type="nucleotide sequence ID" value="NZ_FXTA01000002.1"/>
</dbReference>
<keyword evidence="3" id="KW-0210">Decarboxylase</keyword>
<comment type="similarity">
    <text evidence="2 7">Belongs to the group II decarboxylase family.</text>
</comment>
<dbReference type="GO" id="GO:0030170">
    <property type="term" value="F:pyridoxal phosphate binding"/>
    <property type="evidence" value="ECO:0007669"/>
    <property type="project" value="InterPro"/>
</dbReference>
<accession>A0A521CIH1</accession>
<keyword evidence="8" id="KW-0032">Aminotransferase</keyword>
<evidence type="ECO:0000313" key="11">
    <source>
        <dbReference type="Proteomes" id="UP000468990"/>
    </source>
</evidence>
<evidence type="ECO:0000313" key="10">
    <source>
        <dbReference type="Proteomes" id="UP000317289"/>
    </source>
</evidence>
<dbReference type="EMBL" id="WKKG01000001">
    <property type="protein sequence ID" value="MRX66663.1"/>
    <property type="molecule type" value="Genomic_DNA"/>
</dbReference>
<keyword evidence="11" id="KW-1185">Reference proteome</keyword>
<feature type="modified residue" description="N6-(pyridoxal phosphate)lysine" evidence="6">
    <location>
        <position position="295"/>
    </location>
</feature>
<dbReference type="GO" id="GO:0019752">
    <property type="term" value="P:carboxylic acid metabolic process"/>
    <property type="evidence" value="ECO:0007669"/>
    <property type="project" value="InterPro"/>
</dbReference>
<dbReference type="OrthoDB" id="9803665at2"/>
<evidence type="ECO:0000313" key="8">
    <source>
        <dbReference type="EMBL" id="MRX66663.1"/>
    </source>
</evidence>
<evidence type="ECO:0000256" key="6">
    <source>
        <dbReference type="PIRSR" id="PIRSR602129-50"/>
    </source>
</evidence>
<dbReference type="GO" id="GO:0006520">
    <property type="term" value="P:amino acid metabolic process"/>
    <property type="evidence" value="ECO:0007669"/>
    <property type="project" value="InterPro"/>
</dbReference>
<reference evidence="9 10" key="1">
    <citation type="submission" date="2017-05" db="EMBL/GenBank/DDBJ databases">
        <authorList>
            <person name="Varghese N."/>
            <person name="Submissions S."/>
        </authorList>
    </citation>
    <scope>NUCLEOTIDE SEQUENCE [LARGE SCALE GENOMIC DNA]</scope>
    <source>
        <strain evidence="9 10">DSM 19382</strain>
    </source>
</reference>
<dbReference type="PANTHER" id="PTHR11999">
    <property type="entry name" value="GROUP II PYRIDOXAL-5-PHOSPHATE DECARBOXYLASE"/>
    <property type="match status" value="1"/>
</dbReference>
<keyword evidence="5 7" id="KW-0456">Lyase</keyword>
<gene>
    <name evidence="8" type="ORF">GJU42_01655</name>
    <name evidence="9" type="ORF">SAMN06265349_102574</name>
</gene>
<keyword evidence="8" id="KW-0808">Transferase</keyword>
<sequence>MNSILQHDLKNFEVILEKAKQQGINFLNNLDNIPTSTRIKVDINRHLNELGLGSEGALTEFNERLAPLMVSSPGPRYLGFVTGGSTPASIVGDWLTSVYDQNTQSVTSQGGNSALIEFETISLLLQLLELPDTFLGGFVTGATMSNFTSLGVARQWFGKQLGKDFAKDGISATINILTATPHSSSVKCLAMLGIGSQNYTTVKTIEGNREAIDISDLEKNIQNLNGKPFVLISSAGTVNTADFDDFKAISELRKKYNFWWHIDAAFGGFAAVSEKFKHLVEGWEDADSITIDCHKWLNVPYESAFYLIKKEHVNLQIETFQNSNAPYLGNPLENFNYLNVLPENSRRLRALPVWFSLVAYGKEGYQDIVENSVSLALHFANELIAEGNFELMAPIRLNNVCFTLKGNHNQEKVNEFLTILNDKGKVFMTPTVYEGRKGIRASFVNWRTTEEDIKIIIEEMKISILDLEI</sequence>
<dbReference type="Pfam" id="PF00282">
    <property type="entry name" value="Pyridoxal_deC"/>
    <property type="match status" value="1"/>
</dbReference>
<dbReference type="GO" id="GO:0008483">
    <property type="term" value="F:transaminase activity"/>
    <property type="evidence" value="ECO:0007669"/>
    <property type="project" value="UniProtKB-KW"/>
</dbReference>